<keyword evidence="1" id="KW-0808">Transferase</keyword>
<sequence length="285" mass="33121">MTKDTIFLKVKDHSVSGEEFDLLRHNELDMLITSPQPKEQSLADYYKSEDYISHTSHKRNIFEFVYHIVRKIALKRKLRLLNSLSSKSKRLLDIGCGTGDFIAFAHKNGWIVSGVEPNEKAKSIAASKVENTVYDVNYLSSLESGSFDAITLWHVLEHLPDLQKHLQIFKNALSLNGHLIIAVPNFNSYDAKHYKDFWAAYDVPRHLWHFSRSSIKEIFKPYGFKLQKEQPMLFDAFYVSLLSEKYKTGRMNPIKALWIGFMSNLKSRRTKEYSSIIYIFKKTNS</sequence>
<keyword evidence="2" id="KW-1185">Reference proteome</keyword>
<organism evidence="1 2">
    <name type="scientific">Winogradskyella pelagia</name>
    <dbReference type="NCBI Taxonomy" id="2819984"/>
    <lineage>
        <taxon>Bacteria</taxon>
        <taxon>Pseudomonadati</taxon>
        <taxon>Bacteroidota</taxon>
        <taxon>Flavobacteriia</taxon>
        <taxon>Flavobacteriales</taxon>
        <taxon>Flavobacteriaceae</taxon>
        <taxon>Winogradskyella</taxon>
    </lineage>
</organism>
<dbReference type="PANTHER" id="PTHR43861">
    <property type="entry name" value="TRANS-ACONITATE 2-METHYLTRANSFERASE-RELATED"/>
    <property type="match status" value="1"/>
</dbReference>
<dbReference type="Gene3D" id="3.40.50.150">
    <property type="entry name" value="Vaccinia Virus protein VP39"/>
    <property type="match status" value="1"/>
</dbReference>
<name>A0ABS3SXN2_9FLAO</name>
<dbReference type="InterPro" id="IPR029063">
    <property type="entry name" value="SAM-dependent_MTases_sf"/>
</dbReference>
<proteinExistence type="predicted"/>
<comment type="caution">
    <text evidence="1">The sequence shown here is derived from an EMBL/GenBank/DDBJ whole genome shotgun (WGS) entry which is preliminary data.</text>
</comment>
<dbReference type="Pfam" id="PF13489">
    <property type="entry name" value="Methyltransf_23"/>
    <property type="match status" value="1"/>
</dbReference>
<dbReference type="EMBL" id="JAGEVF010000001">
    <property type="protein sequence ID" value="MBO3115247.1"/>
    <property type="molecule type" value="Genomic_DNA"/>
</dbReference>
<accession>A0ABS3SXN2</accession>
<dbReference type="SUPFAM" id="SSF53335">
    <property type="entry name" value="S-adenosyl-L-methionine-dependent methyltransferases"/>
    <property type="match status" value="1"/>
</dbReference>
<gene>
    <name evidence="1" type="ORF">J4050_00715</name>
</gene>
<keyword evidence="1" id="KW-0489">Methyltransferase</keyword>
<reference evidence="1 2" key="1">
    <citation type="submission" date="2021-03" db="EMBL/GenBank/DDBJ databases">
        <title>Winogradskyella sp. nov., isolated from costal sediment.</title>
        <authorList>
            <person name="Gao C."/>
        </authorList>
    </citation>
    <scope>NUCLEOTIDE SEQUENCE [LARGE SCALE GENOMIC DNA]</scope>
    <source>
        <strain evidence="1 2">DF17</strain>
    </source>
</reference>
<dbReference type="GO" id="GO:0008168">
    <property type="term" value="F:methyltransferase activity"/>
    <property type="evidence" value="ECO:0007669"/>
    <property type="project" value="UniProtKB-KW"/>
</dbReference>
<dbReference type="GO" id="GO:0032259">
    <property type="term" value="P:methylation"/>
    <property type="evidence" value="ECO:0007669"/>
    <property type="project" value="UniProtKB-KW"/>
</dbReference>
<evidence type="ECO:0000313" key="1">
    <source>
        <dbReference type="EMBL" id="MBO3115247.1"/>
    </source>
</evidence>
<dbReference type="CDD" id="cd02440">
    <property type="entry name" value="AdoMet_MTases"/>
    <property type="match status" value="1"/>
</dbReference>
<evidence type="ECO:0000313" key="2">
    <source>
        <dbReference type="Proteomes" id="UP000676776"/>
    </source>
</evidence>
<dbReference type="Proteomes" id="UP000676776">
    <property type="component" value="Unassembled WGS sequence"/>
</dbReference>
<protein>
    <submittedName>
        <fullName evidence="1">Class I SAM-dependent methyltransferase</fullName>
    </submittedName>
</protein>
<dbReference type="RefSeq" id="WP_208152022.1">
    <property type="nucleotide sequence ID" value="NZ_JAGEVF010000001.1"/>
</dbReference>
<dbReference type="PANTHER" id="PTHR43861:SF6">
    <property type="entry name" value="METHYLTRANSFERASE TYPE 11"/>
    <property type="match status" value="1"/>
</dbReference>